<dbReference type="PANTHER" id="PTHR12526">
    <property type="entry name" value="GLYCOSYLTRANSFERASE"/>
    <property type="match status" value="1"/>
</dbReference>
<evidence type="ECO:0000313" key="1">
    <source>
        <dbReference type="EMBL" id="GGI05347.1"/>
    </source>
</evidence>
<comment type="caution">
    <text evidence="1">The sequence shown here is derived from an EMBL/GenBank/DDBJ whole genome shotgun (WGS) entry which is preliminary data.</text>
</comment>
<gene>
    <name evidence="1" type="ORF">GCM10007368_05700</name>
</gene>
<organism evidence="1 2">
    <name type="scientific">Isoptericola cucumis</name>
    <dbReference type="NCBI Taxonomy" id="1776856"/>
    <lineage>
        <taxon>Bacteria</taxon>
        <taxon>Bacillati</taxon>
        <taxon>Actinomycetota</taxon>
        <taxon>Actinomycetes</taxon>
        <taxon>Micrococcales</taxon>
        <taxon>Promicromonosporaceae</taxon>
        <taxon>Isoptericola</taxon>
    </lineage>
</organism>
<dbReference type="Gene3D" id="3.40.50.2000">
    <property type="entry name" value="Glycogen Phosphorylase B"/>
    <property type="match status" value="2"/>
</dbReference>
<accession>A0ABQ2B518</accession>
<dbReference type="RefSeq" id="WP_229737342.1">
    <property type="nucleotide sequence ID" value="NZ_BMDG01000002.1"/>
</dbReference>
<dbReference type="Proteomes" id="UP000632535">
    <property type="component" value="Unassembled WGS sequence"/>
</dbReference>
<evidence type="ECO:0000313" key="2">
    <source>
        <dbReference type="Proteomes" id="UP000632535"/>
    </source>
</evidence>
<name>A0ABQ2B518_9MICO</name>
<proteinExistence type="predicted"/>
<dbReference type="Pfam" id="PF13692">
    <property type="entry name" value="Glyco_trans_1_4"/>
    <property type="match status" value="1"/>
</dbReference>
<sequence>MPRPDTTPTPSPFDVGPGAGLRVGYVTKMYPRFSETFIVNEIRGLERRGARIEIFSLRAPVDTRFHAALAQVAAPVRYVPRAPRASDAWAALAALHDRLDLRELPAGVLADLLAADPEDAVQALEVATVAHDTGLTHLHAHFGSVATTVARLAAGVLGIGYTFTAHAKDIFHESVDPEDLRVKLAGARAVVTVSDHNVAHLRETFGPAAAGVRRVYNGLDLDEYARATAPRLPGRVCAVGRLVEKKGFTDLVDAVALLAADGSDLHLDLVGTGPQEAELRERVAAAGVAGRVTFHGPLPQDRVRDVVARAAVLAAPCVLGTDGNRDGLPTVLLEAMALGTPVVSTPVTGIPEAVHDGETGLLVPPGDAAALAAALGRVLDDDGLGVRLADGARSLVEAEFDVARTSRRLMEVLRAASSSPAEARSAA</sequence>
<protein>
    <submittedName>
        <fullName evidence="1">Colanic acid biosynthesis glycosyltransferase WcaL</fullName>
    </submittedName>
</protein>
<reference evidence="2" key="1">
    <citation type="journal article" date="2019" name="Int. J. Syst. Evol. Microbiol.">
        <title>The Global Catalogue of Microorganisms (GCM) 10K type strain sequencing project: providing services to taxonomists for standard genome sequencing and annotation.</title>
        <authorList>
            <consortium name="The Broad Institute Genomics Platform"/>
            <consortium name="The Broad Institute Genome Sequencing Center for Infectious Disease"/>
            <person name="Wu L."/>
            <person name="Ma J."/>
        </authorList>
    </citation>
    <scope>NUCLEOTIDE SEQUENCE [LARGE SCALE GENOMIC DNA]</scope>
    <source>
        <strain evidence="2">CCM 8653</strain>
    </source>
</reference>
<dbReference type="SUPFAM" id="SSF53756">
    <property type="entry name" value="UDP-Glycosyltransferase/glycogen phosphorylase"/>
    <property type="match status" value="1"/>
</dbReference>
<dbReference type="EMBL" id="BMDG01000002">
    <property type="protein sequence ID" value="GGI05347.1"/>
    <property type="molecule type" value="Genomic_DNA"/>
</dbReference>
<dbReference type="CDD" id="cd03801">
    <property type="entry name" value="GT4_PimA-like"/>
    <property type="match status" value="1"/>
</dbReference>
<keyword evidence="2" id="KW-1185">Reference proteome</keyword>